<name>A0A9J5W8F7_SOLCO</name>
<dbReference type="Proteomes" id="UP000824120">
    <property type="component" value="Chromosome 12"/>
</dbReference>
<gene>
    <name evidence="2" type="ORF">H5410_061584</name>
</gene>
<dbReference type="OrthoDB" id="1735120at2759"/>
<proteinExistence type="predicted"/>
<dbReference type="AlphaFoldDB" id="A0A9J5W8F7"/>
<reference evidence="2 3" key="1">
    <citation type="submission" date="2020-09" db="EMBL/GenBank/DDBJ databases">
        <title>De no assembly of potato wild relative species, Solanum commersonii.</title>
        <authorList>
            <person name="Cho K."/>
        </authorList>
    </citation>
    <scope>NUCLEOTIDE SEQUENCE [LARGE SCALE GENOMIC DNA]</scope>
    <source>
        <strain evidence="2">LZ3.2</strain>
        <tissue evidence="2">Leaf</tissue>
    </source>
</reference>
<comment type="caution">
    <text evidence="2">The sequence shown here is derived from an EMBL/GenBank/DDBJ whole genome shotgun (WGS) entry which is preliminary data.</text>
</comment>
<keyword evidence="3" id="KW-1185">Reference proteome</keyword>
<sequence>MQLSALLGSEVLAGCFYRDYTANDLSADVHQKGGKSHVIPIRITISHFTIDNFLGYPMGCADAVETDAEEIIDMVGKASLADQQKQVQENVHSQITSFCKYMDHISQPDLMVKDKQGTPSSENNSSPRSSGLSFAIGRTAPLKDHSGKILS</sequence>
<dbReference type="PANTHER" id="PTHR33524:SF1">
    <property type="entry name" value="SET DOMAIN-CONTAINING PROTEIN"/>
    <property type="match status" value="1"/>
</dbReference>
<dbReference type="EMBL" id="JACXVP010000012">
    <property type="protein sequence ID" value="KAG5571818.1"/>
    <property type="molecule type" value="Genomic_DNA"/>
</dbReference>
<protein>
    <submittedName>
        <fullName evidence="2">Uncharacterized protein</fullName>
    </submittedName>
</protein>
<dbReference type="InterPro" id="IPR040415">
    <property type="entry name" value="SETD9"/>
</dbReference>
<accession>A0A9J5W8F7</accession>
<evidence type="ECO:0000256" key="1">
    <source>
        <dbReference type="SAM" id="MobiDB-lite"/>
    </source>
</evidence>
<organism evidence="2 3">
    <name type="scientific">Solanum commersonii</name>
    <name type="common">Commerson's wild potato</name>
    <name type="synonym">Commerson's nightshade</name>
    <dbReference type="NCBI Taxonomy" id="4109"/>
    <lineage>
        <taxon>Eukaryota</taxon>
        <taxon>Viridiplantae</taxon>
        <taxon>Streptophyta</taxon>
        <taxon>Embryophyta</taxon>
        <taxon>Tracheophyta</taxon>
        <taxon>Spermatophyta</taxon>
        <taxon>Magnoliopsida</taxon>
        <taxon>eudicotyledons</taxon>
        <taxon>Gunneridae</taxon>
        <taxon>Pentapetalae</taxon>
        <taxon>asterids</taxon>
        <taxon>lamiids</taxon>
        <taxon>Solanales</taxon>
        <taxon>Solanaceae</taxon>
        <taxon>Solanoideae</taxon>
        <taxon>Solaneae</taxon>
        <taxon>Solanum</taxon>
    </lineage>
</organism>
<feature type="compositionally biased region" description="Basic and acidic residues" evidence="1">
    <location>
        <begin position="141"/>
        <end position="151"/>
    </location>
</feature>
<feature type="compositionally biased region" description="Low complexity" evidence="1">
    <location>
        <begin position="119"/>
        <end position="133"/>
    </location>
</feature>
<feature type="region of interest" description="Disordered" evidence="1">
    <location>
        <begin position="111"/>
        <end position="151"/>
    </location>
</feature>
<dbReference type="PANTHER" id="PTHR33524">
    <property type="entry name" value="C5ORF35"/>
    <property type="match status" value="1"/>
</dbReference>
<evidence type="ECO:0000313" key="2">
    <source>
        <dbReference type="EMBL" id="KAG5571818.1"/>
    </source>
</evidence>
<evidence type="ECO:0000313" key="3">
    <source>
        <dbReference type="Proteomes" id="UP000824120"/>
    </source>
</evidence>